<comment type="similarity">
    <text evidence="2">Belongs to the V-ATPase 116 kDa subunit family.</text>
</comment>
<dbReference type="PANTHER" id="PTHR11629:SF63">
    <property type="entry name" value="V-TYPE PROTON ATPASE SUBUNIT A"/>
    <property type="match status" value="1"/>
</dbReference>
<evidence type="ECO:0000256" key="3">
    <source>
        <dbReference type="ARBA" id="ARBA00022448"/>
    </source>
</evidence>
<evidence type="ECO:0000313" key="10">
    <source>
        <dbReference type="Proteomes" id="UP000199158"/>
    </source>
</evidence>
<gene>
    <name evidence="9" type="ORF">SAMN05216180_2800</name>
</gene>
<dbReference type="OrthoDB" id="9803814at2"/>
<dbReference type="RefSeq" id="WP_092756220.1">
    <property type="nucleotide sequence ID" value="NZ_FOCG01000003.1"/>
</dbReference>
<feature type="transmembrane region" description="Helical" evidence="8">
    <location>
        <begin position="491"/>
        <end position="510"/>
    </location>
</feature>
<protein>
    <submittedName>
        <fullName evidence="9">V/A-type H+-transporting ATPase subunit I</fullName>
    </submittedName>
</protein>
<keyword evidence="4 8" id="KW-0812">Transmembrane</keyword>
<feature type="transmembrane region" description="Helical" evidence="8">
    <location>
        <begin position="522"/>
        <end position="547"/>
    </location>
</feature>
<keyword evidence="10" id="KW-1185">Reference proteome</keyword>
<evidence type="ECO:0000256" key="5">
    <source>
        <dbReference type="ARBA" id="ARBA00022989"/>
    </source>
</evidence>
<organism evidence="9 10">
    <name type="scientific">Hydrogenoanaerobacterium saccharovorans</name>
    <dbReference type="NCBI Taxonomy" id="474960"/>
    <lineage>
        <taxon>Bacteria</taxon>
        <taxon>Bacillati</taxon>
        <taxon>Bacillota</taxon>
        <taxon>Clostridia</taxon>
        <taxon>Eubacteriales</taxon>
        <taxon>Oscillospiraceae</taxon>
        <taxon>Hydrogenoanaerobacterium</taxon>
    </lineage>
</organism>
<evidence type="ECO:0000256" key="7">
    <source>
        <dbReference type="ARBA" id="ARBA00023136"/>
    </source>
</evidence>
<evidence type="ECO:0000256" key="8">
    <source>
        <dbReference type="SAM" id="Phobius"/>
    </source>
</evidence>
<proteinExistence type="inferred from homology"/>
<feature type="transmembrane region" description="Helical" evidence="8">
    <location>
        <begin position="568"/>
        <end position="595"/>
    </location>
</feature>
<dbReference type="InterPro" id="IPR002490">
    <property type="entry name" value="V-ATPase_116kDa_su"/>
</dbReference>
<feature type="transmembrane region" description="Helical" evidence="8">
    <location>
        <begin position="365"/>
        <end position="392"/>
    </location>
</feature>
<dbReference type="EMBL" id="FOCG01000003">
    <property type="protein sequence ID" value="SEN10775.1"/>
    <property type="molecule type" value="Genomic_DNA"/>
</dbReference>
<dbReference type="Gene3D" id="1.20.1460.20">
    <property type="match status" value="1"/>
</dbReference>
<keyword evidence="7 8" id="KW-0472">Membrane</keyword>
<dbReference type="GO" id="GO:0007035">
    <property type="term" value="P:vacuolar acidification"/>
    <property type="evidence" value="ECO:0007669"/>
    <property type="project" value="TreeGrafter"/>
</dbReference>
<keyword evidence="5 8" id="KW-1133">Transmembrane helix</keyword>
<dbReference type="STRING" id="474960.SAMN05216180_2800"/>
<accession>A0A1H8DUD1</accession>
<evidence type="ECO:0000256" key="6">
    <source>
        <dbReference type="ARBA" id="ARBA00023065"/>
    </source>
</evidence>
<dbReference type="Proteomes" id="UP000199158">
    <property type="component" value="Unassembled WGS sequence"/>
</dbReference>
<evidence type="ECO:0000256" key="2">
    <source>
        <dbReference type="ARBA" id="ARBA00009904"/>
    </source>
</evidence>
<keyword evidence="3" id="KW-0813">Transport</keyword>
<name>A0A1H8DUD1_9FIRM</name>
<dbReference type="GO" id="GO:0046961">
    <property type="term" value="F:proton-transporting ATPase activity, rotational mechanism"/>
    <property type="evidence" value="ECO:0007669"/>
    <property type="project" value="InterPro"/>
</dbReference>
<dbReference type="Gene3D" id="3.30.70.2170">
    <property type="match status" value="1"/>
</dbReference>
<sequence>MAVLPMKRVRICALKKNRKQILEILQRRGVVELSDTQQEDSVFQKTDMSSARTVFEKNIAVSNQALEVLETYVPLKKPMLSMLEGREALSVEYYETFSKERDEVMRIAYRLNSLAKEIAENNANIPKLQTQIEALAPWLTLDIPLGFKGTKKTAAFIGSFTGEITQQDIYSELVRIAPTADTVNVDIISRTKEQTCIFVLCSRSEADVVEDALRTMGFARPPMLSTVTPTKRKAGLEDEMKKLHSATETAEEEIKTYAGTRNAIKFTIDYYTMRAEKYDVIGKLAQSRRVFILEGYIPEKDAASLESVLCSLFDLAIEFETPADDDDVPVALQNGLLAAPVESVVESYSLPGKGELDPTSVMAGFYYVLFGLMLSDAAYGLIMVLGCGFCLWKYKNMESGMRKTLLMFLLCGVSTTFWGFMFGSFFGDTVAVIAKTFFNSDIALKPLWFEPVKEPMRMLVFSFLLGIIHLFTGLGLKLYQCIKNKQYKDALYDVVFWYMLVGGGIIYLLTMSMFTEMMGLTFVLPPIAGTIATVSAIIGAIGIIATAGRDSRNWFKRLLKGLYGLYNVTGYLSDILSYSRLLALGLATGVIATVFNKMGSMFGSGFMGAILFTLVFVIGHSLNIGINLLGAYVHTNRLQFVEFFGKFYEGGGRKFSPFTENTKYFKIKEDI</sequence>
<evidence type="ECO:0000256" key="4">
    <source>
        <dbReference type="ARBA" id="ARBA00022692"/>
    </source>
</evidence>
<dbReference type="GO" id="GO:0016471">
    <property type="term" value="C:vacuolar proton-transporting V-type ATPase complex"/>
    <property type="evidence" value="ECO:0007669"/>
    <property type="project" value="TreeGrafter"/>
</dbReference>
<dbReference type="GO" id="GO:0033179">
    <property type="term" value="C:proton-transporting V-type ATPase, V0 domain"/>
    <property type="evidence" value="ECO:0007669"/>
    <property type="project" value="InterPro"/>
</dbReference>
<dbReference type="Pfam" id="PF01496">
    <property type="entry name" value="V_ATPase_I"/>
    <property type="match status" value="1"/>
</dbReference>
<feature type="transmembrane region" description="Helical" evidence="8">
    <location>
        <begin position="404"/>
        <end position="426"/>
    </location>
</feature>
<dbReference type="AlphaFoldDB" id="A0A1H8DUD1"/>
<dbReference type="Gene3D" id="3.30.70.2750">
    <property type="match status" value="1"/>
</dbReference>
<keyword evidence="6" id="KW-0406">Ion transport</keyword>
<comment type="subcellular location">
    <subcellularLocation>
        <location evidence="1">Membrane</location>
        <topology evidence="1">Multi-pass membrane protein</topology>
    </subcellularLocation>
</comment>
<dbReference type="PANTHER" id="PTHR11629">
    <property type="entry name" value="VACUOLAR PROTON ATPASES"/>
    <property type="match status" value="1"/>
</dbReference>
<feature type="transmembrane region" description="Helical" evidence="8">
    <location>
        <begin position="458"/>
        <end position="479"/>
    </location>
</feature>
<evidence type="ECO:0000313" key="9">
    <source>
        <dbReference type="EMBL" id="SEN10775.1"/>
    </source>
</evidence>
<evidence type="ECO:0000256" key="1">
    <source>
        <dbReference type="ARBA" id="ARBA00004141"/>
    </source>
</evidence>
<dbReference type="GO" id="GO:0051117">
    <property type="term" value="F:ATPase binding"/>
    <property type="evidence" value="ECO:0007669"/>
    <property type="project" value="TreeGrafter"/>
</dbReference>
<reference evidence="9 10" key="1">
    <citation type="submission" date="2016-10" db="EMBL/GenBank/DDBJ databases">
        <authorList>
            <person name="de Groot N.N."/>
        </authorList>
    </citation>
    <scope>NUCLEOTIDE SEQUENCE [LARGE SCALE GENOMIC DNA]</scope>
    <source>
        <strain evidence="9 10">CGMCC 1.5070</strain>
    </source>
</reference>